<gene>
    <name evidence="2" type="ORF">P154DRAFT_530800</name>
</gene>
<feature type="region of interest" description="Disordered" evidence="1">
    <location>
        <begin position="1"/>
        <end position="98"/>
    </location>
</feature>
<feature type="region of interest" description="Disordered" evidence="1">
    <location>
        <begin position="168"/>
        <end position="191"/>
    </location>
</feature>
<dbReference type="AlphaFoldDB" id="A0A6A5WWL1"/>
<name>A0A6A5WWL1_9PLEO</name>
<reference evidence="2" key="1">
    <citation type="journal article" date="2020" name="Stud. Mycol.">
        <title>101 Dothideomycetes genomes: a test case for predicting lifestyles and emergence of pathogens.</title>
        <authorList>
            <person name="Haridas S."/>
            <person name="Albert R."/>
            <person name="Binder M."/>
            <person name="Bloem J."/>
            <person name="Labutti K."/>
            <person name="Salamov A."/>
            <person name="Andreopoulos B."/>
            <person name="Baker S."/>
            <person name="Barry K."/>
            <person name="Bills G."/>
            <person name="Bluhm B."/>
            <person name="Cannon C."/>
            <person name="Castanera R."/>
            <person name="Culley D."/>
            <person name="Daum C."/>
            <person name="Ezra D."/>
            <person name="Gonzalez J."/>
            <person name="Henrissat B."/>
            <person name="Kuo A."/>
            <person name="Liang C."/>
            <person name="Lipzen A."/>
            <person name="Lutzoni F."/>
            <person name="Magnuson J."/>
            <person name="Mondo S."/>
            <person name="Nolan M."/>
            <person name="Ohm R."/>
            <person name="Pangilinan J."/>
            <person name="Park H.-J."/>
            <person name="Ramirez L."/>
            <person name="Alfaro M."/>
            <person name="Sun H."/>
            <person name="Tritt A."/>
            <person name="Yoshinaga Y."/>
            <person name="Zwiers L.-H."/>
            <person name="Turgeon B."/>
            <person name="Goodwin S."/>
            <person name="Spatafora J."/>
            <person name="Crous P."/>
            <person name="Grigoriev I."/>
        </authorList>
    </citation>
    <scope>NUCLEOTIDE SEQUENCE</scope>
    <source>
        <strain evidence="2">CBS 123094</strain>
    </source>
</reference>
<protein>
    <submittedName>
        <fullName evidence="2">Uncharacterized protein</fullName>
    </submittedName>
</protein>
<organism evidence="2 3">
    <name type="scientific">Amniculicola lignicola CBS 123094</name>
    <dbReference type="NCBI Taxonomy" id="1392246"/>
    <lineage>
        <taxon>Eukaryota</taxon>
        <taxon>Fungi</taxon>
        <taxon>Dikarya</taxon>
        <taxon>Ascomycota</taxon>
        <taxon>Pezizomycotina</taxon>
        <taxon>Dothideomycetes</taxon>
        <taxon>Pleosporomycetidae</taxon>
        <taxon>Pleosporales</taxon>
        <taxon>Amniculicolaceae</taxon>
        <taxon>Amniculicola</taxon>
    </lineage>
</organism>
<evidence type="ECO:0000256" key="1">
    <source>
        <dbReference type="SAM" id="MobiDB-lite"/>
    </source>
</evidence>
<evidence type="ECO:0000313" key="3">
    <source>
        <dbReference type="Proteomes" id="UP000799779"/>
    </source>
</evidence>
<evidence type="ECO:0000313" key="2">
    <source>
        <dbReference type="EMBL" id="KAF2005129.1"/>
    </source>
</evidence>
<feature type="compositionally biased region" description="Polar residues" evidence="1">
    <location>
        <begin position="1"/>
        <end position="25"/>
    </location>
</feature>
<dbReference type="Proteomes" id="UP000799779">
    <property type="component" value="Unassembled WGS sequence"/>
</dbReference>
<keyword evidence="3" id="KW-1185">Reference proteome</keyword>
<proteinExistence type="predicted"/>
<accession>A0A6A5WWL1</accession>
<dbReference type="EMBL" id="ML977564">
    <property type="protein sequence ID" value="KAF2005129.1"/>
    <property type="molecule type" value="Genomic_DNA"/>
</dbReference>
<sequence>MDNNTSRCNVHSNCQLSHSPSTSVHASKKAPAIGSQVAPSYPAEEFGRGGWGIGDKNLPRDMRPAQQRRYSLHGQQRPAEPTCGQECEAVSQKNAAEEQREHKVRLLLPEVHPKHADSIPAKTFIYVNKDLAVDDMVMKDGKSTGTGDLISPLDVSYVFTPGRETPLKTVWRPRPAVPASKQSQTFRKHAG</sequence>